<keyword evidence="2" id="KW-0626">Porin</keyword>
<gene>
    <name evidence="5" type="ORF">JCM19240_715</name>
</gene>
<dbReference type="Proteomes" id="UP000029224">
    <property type="component" value="Unassembled WGS sequence"/>
</dbReference>
<comment type="similarity">
    <text evidence="1">Belongs to the outer membrane OOP (TC 1.B.6) superfamily. OmpA family.</text>
</comment>
<accession>A0A090TE38</accession>
<dbReference type="AlphaFoldDB" id="A0A090TE38"/>
<name>A0A090TE38_9VIBR</name>
<evidence type="ECO:0000313" key="5">
    <source>
        <dbReference type="EMBL" id="GAL37568.1"/>
    </source>
</evidence>
<dbReference type="EMBL" id="BBMT01000018">
    <property type="protein sequence ID" value="GAL37568.1"/>
    <property type="molecule type" value="Genomic_DNA"/>
</dbReference>
<dbReference type="OrthoDB" id="9782229at2"/>
<comment type="caution">
    <text evidence="5">The sequence shown here is derived from an EMBL/GenBank/DDBJ whole genome shotgun (WGS) entry which is preliminary data.</text>
</comment>
<dbReference type="InterPro" id="IPR000498">
    <property type="entry name" value="OmpA-like_TM_dom"/>
</dbReference>
<keyword evidence="3" id="KW-0732">Signal</keyword>
<dbReference type="GO" id="GO:0046930">
    <property type="term" value="C:pore complex"/>
    <property type="evidence" value="ECO:0007669"/>
    <property type="project" value="UniProtKB-KW"/>
</dbReference>
<dbReference type="Gene3D" id="2.40.160.20">
    <property type="match status" value="1"/>
</dbReference>
<dbReference type="GO" id="GO:0015288">
    <property type="term" value="F:porin activity"/>
    <property type="evidence" value="ECO:0007669"/>
    <property type="project" value="UniProtKB-KW"/>
</dbReference>
<reference evidence="5 6" key="2">
    <citation type="submission" date="2014-09" db="EMBL/GenBank/DDBJ databases">
        <authorList>
            <consortium name="NBRP consortium"/>
            <person name="Sawabe T."/>
            <person name="Meirelles P."/>
            <person name="Nakanishi M."/>
            <person name="Sayaka M."/>
            <person name="Hattori M."/>
            <person name="Ohkuma M."/>
        </authorList>
    </citation>
    <scope>NUCLEOTIDE SEQUENCE [LARGE SCALE GENOMIC DNA]</scope>
    <source>
        <strain evidence="5 6">JCM 19240</strain>
    </source>
</reference>
<evidence type="ECO:0000256" key="1">
    <source>
        <dbReference type="ARBA" id="ARBA00005710"/>
    </source>
</evidence>
<feature type="chain" id="PRO_5001865813" evidence="3">
    <location>
        <begin position="25"/>
        <end position="197"/>
    </location>
</feature>
<feature type="domain" description="Outer membrane protein OmpA-like transmembrane" evidence="4">
    <location>
        <begin position="40"/>
        <end position="184"/>
    </location>
</feature>
<dbReference type="InterPro" id="IPR011250">
    <property type="entry name" value="OMP/PagP_B-barrel"/>
</dbReference>
<evidence type="ECO:0000256" key="3">
    <source>
        <dbReference type="SAM" id="SignalP"/>
    </source>
</evidence>
<evidence type="ECO:0000256" key="2">
    <source>
        <dbReference type="ARBA" id="ARBA00023114"/>
    </source>
</evidence>
<dbReference type="GO" id="GO:0009279">
    <property type="term" value="C:cell outer membrane"/>
    <property type="evidence" value="ECO:0007669"/>
    <property type="project" value="InterPro"/>
</dbReference>
<evidence type="ECO:0000259" key="4">
    <source>
        <dbReference type="Pfam" id="PF01389"/>
    </source>
</evidence>
<proteinExistence type="inferred from homology"/>
<protein>
    <submittedName>
        <fullName evidence="5">Outer membrane protein A</fullName>
    </submittedName>
</protein>
<dbReference type="Pfam" id="PF01389">
    <property type="entry name" value="OmpA_membrane"/>
    <property type="match status" value="1"/>
</dbReference>
<keyword evidence="6" id="KW-1185">Reference proteome</keyword>
<feature type="signal peptide" evidence="3">
    <location>
        <begin position="1"/>
        <end position="24"/>
    </location>
</feature>
<organism evidence="5 6">
    <name type="scientific">Vibrio maritimus</name>
    <dbReference type="NCBI Taxonomy" id="990268"/>
    <lineage>
        <taxon>Bacteria</taxon>
        <taxon>Pseudomonadati</taxon>
        <taxon>Pseudomonadota</taxon>
        <taxon>Gammaproteobacteria</taxon>
        <taxon>Vibrionales</taxon>
        <taxon>Vibrionaceae</taxon>
        <taxon>Vibrio</taxon>
    </lineage>
</organism>
<keyword evidence="2" id="KW-0406">Ion transport</keyword>
<keyword evidence="2" id="KW-0813">Transport</keyword>
<reference evidence="5 6" key="1">
    <citation type="submission" date="2014-09" db="EMBL/GenBank/DDBJ databases">
        <title>Vibrio maritimus JCM 19240. (C210) whole genome shotgun sequence.</title>
        <authorList>
            <person name="Sawabe T."/>
            <person name="Meirelles P."/>
            <person name="Nakanishi M."/>
            <person name="Sayaka M."/>
            <person name="Hattori M."/>
            <person name="Ohkuma M."/>
        </authorList>
    </citation>
    <scope>NUCLEOTIDE SEQUENCE [LARGE SCALE GENOMIC DNA]</scope>
    <source>
        <strain evidence="5 6">JCM 19240</strain>
    </source>
</reference>
<dbReference type="SUPFAM" id="SSF56925">
    <property type="entry name" value="OMPA-like"/>
    <property type="match status" value="1"/>
</dbReference>
<evidence type="ECO:0000313" key="6">
    <source>
        <dbReference type="Proteomes" id="UP000029224"/>
    </source>
</evidence>
<sequence length="197" mass="21319">MLSKKTTLATLFIASAGLSMTAFAEQDNTTEQKAMSEHQTPWYVGGKLGGTNVTDMDSAVTDVTSIDKSGTTWSIYGGYKVLPWLSLELGYTDLGKVELKDVSGEYKATGVDAGVKATYVINDKFDVFARAGAYFYDWKASGDGVCCDDKDTAATVGLGGEYKFASDWGALLEYKYYNKVGGSPSFHTYGVGVNYYF</sequence>
<keyword evidence="2" id="KW-0812">Transmembrane</keyword>